<dbReference type="Proteomes" id="UP001178303">
    <property type="component" value="Chromosome"/>
</dbReference>
<evidence type="ECO:0000256" key="6">
    <source>
        <dbReference type="ARBA" id="ARBA00022692"/>
    </source>
</evidence>
<feature type="domain" description="ABC transmembrane type-1" evidence="16">
    <location>
        <begin position="169"/>
        <end position="448"/>
    </location>
</feature>
<feature type="transmembrane region" description="Helical" evidence="14">
    <location>
        <begin position="203"/>
        <end position="223"/>
    </location>
</feature>
<keyword evidence="11" id="KW-1278">Translocase</keyword>
<dbReference type="PROSITE" id="PS50893">
    <property type="entry name" value="ABC_TRANSPORTER_2"/>
    <property type="match status" value="1"/>
</dbReference>
<evidence type="ECO:0000313" key="19">
    <source>
        <dbReference type="Proteomes" id="UP001178303"/>
    </source>
</evidence>
<keyword evidence="7" id="KW-0547">Nucleotide-binding</keyword>
<dbReference type="SUPFAM" id="SSF90123">
    <property type="entry name" value="ABC transporter transmembrane region"/>
    <property type="match status" value="1"/>
</dbReference>
<feature type="transmembrane region" description="Helical" evidence="14">
    <location>
        <begin position="276"/>
        <end position="299"/>
    </location>
</feature>
<dbReference type="GO" id="GO:0043214">
    <property type="term" value="F:ABC-type bacteriocin transporter activity"/>
    <property type="evidence" value="ECO:0007669"/>
    <property type="project" value="InterPro"/>
</dbReference>
<evidence type="ECO:0000256" key="3">
    <source>
        <dbReference type="ARBA" id="ARBA00022448"/>
    </source>
</evidence>
<keyword evidence="10" id="KW-0067">ATP-binding</keyword>
<dbReference type="RefSeq" id="WP_283884466.1">
    <property type="nucleotide sequence ID" value="NZ_CP126099.1"/>
</dbReference>
<dbReference type="GO" id="GO:0005524">
    <property type="term" value="F:ATP binding"/>
    <property type="evidence" value="ECO:0007669"/>
    <property type="project" value="UniProtKB-KW"/>
</dbReference>
<evidence type="ECO:0000256" key="7">
    <source>
        <dbReference type="ARBA" id="ARBA00022741"/>
    </source>
</evidence>
<dbReference type="InterPro" id="IPR027417">
    <property type="entry name" value="P-loop_NTPase"/>
</dbReference>
<dbReference type="Pfam" id="PF03412">
    <property type="entry name" value="Peptidase_C39"/>
    <property type="match status" value="1"/>
</dbReference>
<feature type="domain" description="Peptidase C39" evidence="17">
    <location>
        <begin position="12"/>
        <end position="136"/>
    </location>
</feature>
<evidence type="ECO:0000313" key="18">
    <source>
        <dbReference type="EMBL" id="WHY30155.1"/>
    </source>
</evidence>
<keyword evidence="8" id="KW-0378">Hydrolase</keyword>
<dbReference type="CDD" id="cd02418">
    <property type="entry name" value="Peptidase_C39B"/>
    <property type="match status" value="1"/>
</dbReference>
<sequence>MSLFKKYHWVRQHDIKDCGAACISTVSKHYGLHIPISKIREYAGTDRNGTNVYGLIQAAEKLGFSAKGVRGNVESLKEIPLPAIAHVIIDGKLLHYVVILEITKKGKVIVADPGEGIIKYDIKEFNEIWTGVLVLLIPNESFQSRDEEKNTFSRFMFLLKNQQSLLIPIFLSSILITIFGVLGAFYFKIVIDNIVTENLKHTLTYLSIGIIVLYIFKVLLELFRSHLILYLSRRLDIKLMFGYYKHVLSLPMNFFETRKVGEIISRFQDAAKIREALATTTLTVMIDTIMVIAGSILLYTQSSTLFFITALHVPIYILIIWMFQSSYEKINRQEMESNAELTSYIVESLNGISTIKSYNAEKEAEFQTEKRLISLLQKFFKRFLITNSQESIKTIVELVGGVVILWVGAIAILNGEMTIGQLVAYNALLVYFLDPIKNLVDLQPTLQSAFVASKRLTEILDLDLEKNDQEDKKLSPTSFHHKIRLDNITFKYGTRQNIFNNLSFEISIGYSVGFVGESGSGKTTIAKLLMRYYDVNEGNIYYDNYHIKDMNRTGLRNKIAYVAQESFFFSGSIFDNLVFGLNREVTMDKIIEACILADAHEFISSLPLRYDTLLEENASNVSGGQRQRLSIARALLKEADVLILDEATSHLDSTSERKIIENLKEYRAGKLTTITIAHRLSTIMHCDNIFVMSKGEIVEEGKHGELINKDGLYRVLWNNQLPQELLEITR</sequence>
<dbReference type="InterPro" id="IPR003439">
    <property type="entry name" value="ABC_transporter-like_ATP-bd"/>
</dbReference>
<dbReference type="InterPro" id="IPR011527">
    <property type="entry name" value="ABC1_TM_dom"/>
</dbReference>
<protein>
    <submittedName>
        <fullName evidence="18">Peptidase domain-containing ABC transporter</fullName>
    </submittedName>
</protein>
<keyword evidence="13 14" id="KW-0472">Membrane</keyword>
<evidence type="ECO:0000256" key="2">
    <source>
        <dbReference type="ARBA" id="ARBA00005417"/>
    </source>
</evidence>
<dbReference type="PANTHER" id="PTHR43394">
    <property type="entry name" value="ATP-DEPENDENT PERMEASE MDL1, MITOCHONDRIAL"/>
    <property type="match status" value="1"/>
</dbReference>
<evidence type="ECO:0000259" key="16">
    <source>
        <dbReference type="PROSITE" id="PS50929"/>
    </source>
</evidence>
<organism evidence="18 19">
    <name type="scientific">Bacillus wiedmannii</name>
    <dbReference type="NCBI Taxonomy" id="1890302"/>
    <lineage>
        <taxon>Bacteria</taxon>
        <taxon>Bacillati</taxon>
        <taxon>Bacillota</taxon>
        <taxon>Bacilli</taxon>
        <taxon>Bacillales</taxon>
        <taxon>Bacillaceae</taxon>
        <taxon>Bacillus</taxon>
        <taxon>Bacillus cereus group</taxon>
    </lineage>
</organism>
<dbReference type="InterPro" id="IPR017871">
    <property type="entry name" value="ABC_transporter-like_CS"/>
</dbReference>
<comment type="similarity">
    <text evidence="2">Belongs to the ABC transporter superfamily.</text>
</comment>
<dbReference type="PROSITE" id="PS00211">
    <property type="entry name" value="ABC_TRANSPORTER_1"/>
    <property type="match status" value="1"/>
</dbReference>
<dbReference type="GO" id="GO:0008234">
    <property type="term" value="F:cysteine-type peptidase activity"/>
    <property type="evidence" value="ECO:0007669"/>
    <property type="project" value="UniProtKB-KW"/>
</dbReference>
<dbReference type="Gene3D" id="3.40.50.300">
    <property type="entry name" value="P-loop containing nucleotide triphosphate hydrolases"/>
    <property type="match status" value="1"/>
</dbReference>
<feature type="transmembrane region" description="Helical" evidence="14">
    <location>
        <begin position="305"/>
        <end position="323"/>
    </location>
</feature>
<reference evidence="18" key="1">
    <citation type="submission" date="2023-05" db="EMBL/GenBank/DDBJ databases">
        <title>Comparative genomics of Bacillaceae isolates and their secondary metabolite potential.</title>
        <authorList>
            <person name="Song L."/>
            <person name="Nielsen L.J."/>
            <person name="Mohite O."/>
            <person name="Xu X."/>
            <person name="Weber T."/>
            <person name="Kovacs A.T."/>
        </authorList>
    </citation>
    <scope>NUCLEOTIDE SEQUENCE</scope>
    <source>
        <strain evidence="18">LN15</strain>
    </source>
</reference>
<feature type="transmembrane region" description="Helical" evidence="14">
    <location>
        <begin position="165"/>
        <end position="191"/>
    </location>
</feature>
<keyword evidence="12 14" id="KW-1133">Transmembrane helix</keyword>
<dbReference type="GO" id="GO:0015421">
    <property type="term" value="F:ABC-type oligopeptide transporter activity"/>
    <property type="evidence" value="ECO:0007669"/>
    <property type="project" value="TreeGrafter"/>
</dbReference>
<evidence type="ECO:0000256" key="5">
    <source>
        <dbReference type="ARBA" id="ARBA00022670"/>
    </source>
</evidence>
<evidence type="ECO:0000259" key="15">
    <source>
        <dbReference type="PROSITE" id="PS50893"/>
    </source>
</evidence>
<dbReference type="SUPFAM" id="SSF52540">
    <property type="entry name" value="P-loop containing nucleoside triphosphate hydrolases"/>
    <property type="match status" value="1"/>
</dbReference>
<dbReference type="InterPro" id="IPR039421">
    <property type="entry name" value="Type_1_exporter"/>
</dbReference>
<keyword evidence="6 14" id="KW-0812">Transmembrane</keyword>
<dbReference type="GO" id="GO:0005886">
    <property type="term" value="C:plasma membrane"/>
    <property type="evidence" value="ECO:0007669"/>
    <property type="project" value="UniProtKB-SubCell"/>
</dbReference>
<evidence type="ECO:0000256" key="12">
    <source>
        <dbReference type="ARBA" id="ARBA00022989"/>
    </source>
</evidence>
<dbReference type="InterPro" id="IPR005074">
    <property type="entry name" value="Peptidase_C39"/>
</dbReference>
<evidence type="ECO:0000256" key="10">
    <source>
        <dbReference type="ARBA" id="ARBA00022840"/>
    </source>
</evidence>
<feature type="transmembrane region" description="Helical" evidence="14">
    <location>
        <begin position="395"/>
        <end position="413"/>
    </location>
</feature>
<keyword evidence="5" id="KW-0645">Protease</keyword>
<evidence type="ECO:0000256" key="8">
    <source>
        <dbReference type="ARBA" id="ARBA00022801"/>
    </source>
</evidence>
<dbReference type="AlphaFoldDB" id="A0AA95LV52"/>
<dbReference type="InterPro" id="IPR003593">
    <property type="entry name" value="AAA+_ATPase"/>
</dbReference>
<evidence type="ECO:0000256" key="4">
    <source>
        <dbReference type="ARBA" id="ARBA00022475"/>
    </source>
</evidence>
<proteinExistence type="inferred from homology"/>
<dbReference type="Pfam" id="PF00005">
    <property type="entry name" value="ABC_tran"/>
    <property type="match status" value="1"/>
</dbReference>
<dbReference type="EMBL" id="CP126099">
    <property type="protein sequence ID" value="WHY30155.1"/>
    <property type="molecule type" value="Genomic_DNA"/>
</dbReference>
<evidence type="ECO:0000256" key="14">
    <source>
        <dbReference type="SAM" id="Phobius"/>
    </source>
</evidence>
<keyword evidence="9" id="KW-0788">Thiol protease</keyword>
<comment type="subcellular location">
    <subcellularLocation>
        <location evidence="1">Cell membrane</location>
        <topology evidence="1">Multi-pass membrane protein</topology>
    </subcellularLocation>
</comment>
<evidence type="ECO:0000256" key="9">
    <source>
        <dbReference type="ARBA" id="ARBA00022807"/>
    </source>
</evidence>
<evidence type="ECO:0000259" key="17">
    <source>
        <dbReference type="PROSITE" id="PS50990"/>
    </source>
</evidence>
<feature type="domain" description="ABC transporter" evidence="15">
    <location>
        <begin position="483"/>
        <end position="719"/>
    </location>
</feature>
<dbReference type="GO" id="GO:0006508">
    <property type="term" value="P:proteolysis"/>
    <property type="evidence" value="ECO:0007669"/>
    <property type="project" value="UniProtKB-KW"/>
</dbReference>
<dbReference type="InterPro" id="IPR036640">
    <property type="entry name" value="ABC1_TM_sf"/>
</dbReference>
<dbReference type="SMART" id="SM00382">
    <property type="entry name" value="AAA"/>
    <property type="match status" value="1"/>
</dbReference>
<evidence type="ECO:0000256" key="1">
    <source>
        <dbReference type="ARBA" id="ARBA00004651"/>
    </source>
</evidence>
<dbReference type="Gene3D" id="1.20.1560.10">
    <property type="entry name" value="ABC transporter type 1, transmembrane domain"/>
    <property type="match status" value="1"/>
</dbReference>
<gene>
    <name evidence="18" type="ORF">QNH45_05120</name>
</gene>
<dbReference type="FunFam" id="3.40.50.300:FF:000218">
    <property type="entry name" value="Multidrug ABC transporter ATP-binding protein"/>
    <property type="match status" value="1"/>
</dbReference>
<dbReference type="CDD" id="cd18570">
    <property type="entry name" value="ABC_6TM_PCAT1_LagD_like"/>
    <property type="match status" value="1"/>
</dbReference>
<dbReference type="PROSITE" id="PS50990">
    <property type="entry name" value="PEPTIDASE_C39"/>
    <property type="match status" value="1"/>
</dbReference>
<evidence type="ECO:0000256" key="11">
    <source>
        <dbReference type="ARBA" id="ARBA00022967"/>
    </source>
</evidence>
<dbReference type="PROSITE" id="PS50929">
    <property type="entry name" value="ABC_TM1F"/>
    <property type="match status" value="1"/>
</dbReference>
<name>A0AA95LV52_9BACI</name>
<evidence type="ECO:0000256" key="13">
    <source>
        <dbReference type="ARBA" id="ARBA00023136"/>
    </source>
</evidence>
<dbReference type="Pfam" id="PF00664">
    <property type="entry name" value="ABC_membrane"/>
    <property type="match status" value="1"/>
</dbReference>
<dbReference type="NCBIfam" id="TIGR01193">
    <property type="entry name" value="bacteriocin_ABC"/>
    <property type="match status" value="1"/>
</dbReference>
<keyword evidence="4" id="KW-1003">Cell membrane</keyword>
<dbReference type="InterPro" id="IPR005897">
    <property type="entry name" value="Pept_C39_ABC_bacteriocin"/>
</dbReference>
<dbReference type="Gene3D" id="3.90.70.10">
    <property type="entry name" value="Cysteine proteinases"/>
    <property type="match status" value="1"/>
</dbReference>
<dbReference type="PANTHER" id="PTHR43394:SF1">
    <property type="entry name" value="ATP-BINDING CASSETTE SUB-FAMILY B MEMBER 10, MITOCHONDRIAL"/>
    <property type="match status" value="1"/>
</dbReference>
<keyword evidence="3" id="KW-0813">Transport</keyword>
<dbReference type="GO" id="GO:0016887">
    <property type="term" value="F:ATP hydrolysis activity"/>
    <property type="evidence" value="ECO:0007669"/>
    <property type="project" value="InterPro"/>
</dbReference>
<accession>A0AA95LV52</accession>